<dbReference type="AlphaFoldDB" id="A0A9C7G945"/>
<comment type="caution">
    <text evidence="1">The sequence shown here is derived from an EMBL/GenBank/DDBJ whole genome shotgun (WGS) entry which is preliminary data.</text>
</comment>
<gene>
    <name evidence="1" type="ORF">NEOCIP111885_01437</name>
</gene>
<proteinExistence type="predicted"/>
<dbReference type="RefSeq" id="WP_230495996.1">
    <property type="nucleotide sequence ID" value="NZ_CAKJTG010000006.1"/>
</dbReference>
<evidence type="ECO:0000313" key="2">
    <source>
        <dbReference type="Proteomes" id="UP000789845"/>
    </source>
</evidence>
<reference evidence="1" key="1">
    <citation type="submission" date="2021-10" db="EMBL/GenBank/DDBJ databases">
        <authorList>
            <person name="Criscuolo A."/>
        </authorList>
    </citation>
    <scope>NUCLEOTIDE SEQUENCE</scope>
    <source>
        <strain evidence="1">CIP111885</strain>
    </source>
</reference>
<accession>A0A9C7G945</accession>
<evidence type="ECO:0000313" key="1">
    <source>
        <dbReference type="EMBL" id="CAG9607745.1"/>
    </source>
</evidence>
<dbReference type="Proteomes" id="UP000789845">
    <property type="component" value="Unassembled WGS sequence"/>
</dbReference>
<sequence>MFETDLSLVGKHATYTKFLVNDAKIFKRYIDVFMNGAIFGFLYGRKSEKDKDSTDRANILAGAFITEKMRCDFIYRLIMLLDDSPGITNENKIDRAFRDDSKGEKSENHIANMNLFNSYVLGGIEVLFEKFTEDCTTKEDYINKIYEVVSNFKDEIEGVEYNDRIKEVIQVYSN</sequence>
<dbReference type="EMBL" id="CAKJTG010000006">
    <property type="protein sequence ID" value="CAG9607745.1"/>
    <property type="molecule type" value="Genomic_DNA"/>
</dbReference>
<keyword evidence="2" id="KW-1185">Reference proteome</keyword>
<name>A0A9C7G945_9BACI</name>
<protein>
    <submittedName>
        <fullName evidence="1">Uncharacterized protein</fullName>
    </submittedName>
</protein>
<organism evidence="1 2">
    <name type="scientific">Pseudoneobacillus rhizosphaerae</name>
    <dbReference type="NCBI Taxonomy" id="2880968"/>
    <lineage>
        <taxon>Bacteria</taxon>
        <taxon>Bacillati</taxon>
        <taxon>Bacillota</taxon>
        <taxon>Bacilli</taxon>
        <taxon>Bacillales</taxon>
        <taxon>Bacillaceae</taxon>
        <taxon>Pseudoneobacillus</taxon>
    </lineage>
</organism>